<sequence length="135" mass="15784">MMIGVIVIAIVYYDGDCGYCNRAVMWLIHHKISHRFQFAQLESSYGDHLFEARPDLQNIDSIIVVDGDKVWIKSNAIIHLLGQIKGYQFLGWTLKWIPKFVRDVSYDAFAKIRHKVILKNACRLPTPEERKYFLN</sequence>
<accession>A0ABT7HWX2</accession>
<keyword evidence="2" id="KW-1185">Reference proteome</keyword>
<dbReference type="EMBL" id="JAPNQM010000002">
    <property type="protein sequence ID" value="MDL0116649.1"/>
    <property type="molecule type" value="Genomic_DNA"/>
</dbReference>
<dbReference type="PANTHER" id="PTHR33639:SF2">
    <property type="entry name" value="DUF393 DOMAIN-CONTAINING PROTEIN"/>
    <property type="match status" value="1"/>
</dbReference>
<dbReference type="InterPro" id="IPR007263">
    <property type="entry name" value="DCC1-like"/>
</dbReference>
<name>A0ABT7HWX2_MAMSC</name>
<dbReference type="Pfam" id="PF04134">
    <property type="entry name" value="DCC1-like"/>
    <property type="match status" value="1"/>
</dbReference>
<dbReference type="InterPro" id="IPR052927">
    <property type="entry name" value="DCC_oxidoreductase"/>
</dbReference>
<evidence type="ECO:0000313" key="1">
    <source>
        <dbReference type="EMBL" id="MDL0116649.1"/>
    </source>
</evidence>
<reference evidence="1" key="1">
    <citation type="submission" date="2022-09" db="EMBL/GenBank/DDBJ databases">
        <authorList>
            <person name="De Moura G.S."/>
            <person name="Carvalho E."/>
            <person name="Ramos Sanchez E.M."/>
            <person name="Sellera F.P."/>
            <person name="Marques M.F.S."/>
            <person name="Heinemann M.B."/>
            <person name="De Vliegher S."/>
            <person name="Souza F.N."/>
            <person name="Mota R.A."/>
        </authorList>
    </citation>
    <scope>NUCLEOTIDE SEQUENCE</scope>
    <source>
        <strain evidence="1">BR656</strain>
    </source>
</reference>
<dbReference type="RefSeq" id="WP_239705389.1">
    <property type="nucleotide sequence ID" value="NZ_CP120185.1"/>
</dbReference>
<proteinExistence type="predicted"/>
<organism evidence="1 2">
    <name type="scientific">Mammaliicoccus sciuri</name>
    <name type="common">Staphylococcus sciuri</name>
    <dbReference type="NCBI Taxonomy" id="1296"/>
    <lineage>
        <taxon>Bacteria</taxon>
        <taxon>Bacillati</taxon>
        <taxon>Bacillota</taxon>
        <taxon>Bacilli</taxon>
        <taxon>Bacillales</taxon>
        <taxon>Staphylococcaceae</taxon>
        <taxon>Mammaliicoccus</taxon>
    </lineage>
</organism>
<dbReference type="Proteomes" id="UP001176210">
    <property type="component" value="Unassembled WGS sequence"/>
</dbReference>
<protein>
    <submittedName>
        <fullName evidence="1">DUF393 domain-containing protein</fullName>
    </submittedName>
</protein>
<gene>
    <name evidence="1" type="ORF">OWO77_06650</name>
</gene>
<evidence type="ECO:0000313" key="2">
    <source>
        <dbReference type="Proteomes" id="UP001176210"/>
    </source>
</evidence>
<comment type="caution">
    <text evidence="1">The sequence shown here is derived from an EMBL/GenBank/DDBJ whole genome shotgun (WGS) entry which is preliminary data.</text>
</comment>
<dbReference type="PANTHER" id="PTHR33639">
    <property type="entry name" value="THIOL-DISULFIDE OXIDOREDUCTASE DCC"/>
    <property type="match status" value="1"/>
</dbReference>
<reference evidence="1" key="2">
    <citation type="journal article" date="2023" name="Vet. Microbiol.">
        <title>Emergence of livestock-associated Mammaliicoccus sciuri ST71 co-harbouring mecA and mecC genes in Brazil.</title>
        <authorList>
            <person name="de Moura G.S."/>
            <person name="de Carvalho E."/>
            <person name="Ramos Sanchez E.M."/>
            <person name="Sellera F.P."/>
            <person name="Marques M.F.S."/>
            <person name="Heinemann M.B."/>
            <person name="De Vliegher S."/>
            <person name="Souza F.N."/>
            <person name="Mota R.A."/>
        </authorList>
    </citation>
    <scope>NUCLEOTIDE SEQUENCE</scope>
    <source>
        <strain evidence="1">BR656</strain>
    </source>
</reference>